<evidence type="ECO:0000256" key="1">
    <source>
        <dbReference type="ARBA" id="ARBA00004651"/>
    </source>
</evidence>
<dbReference type="PROSITE" id="PS00211">
    <property type="entry name" value="ABC_TRANSPORTER_1"/>
    <property type="match status" value="1"/>
</dbReference>
<reference evidence="12 13" key="1">
    <citation type="journal article" date="2015" name="Nature">
        <title>rRNA introns, odd ribosomes, and small enigmatic genomes across a large radiation of phyla.</title>
        <authorList>
            <person name="Brown C.T."/>
            <person name="Hug L.A."/>
            <person name="Thomas B.C."/>
            <person name="Sharon I."/>
            <person name="Castelle C.J."/>
            <person name="Singh A."/>
            <person name="Wilkins M.J."/>
            <person name="Williams K.H."/>
            <person name="Banfield J.F."/>
        </authorList>
    </citation>
    <scope>NUCLEOTIDE SEQUENCE [LARGE SCALE GENOMIC DNA]</scope>
</reference>
<evidence type="ECO:0000256" key="5">
    <source>
        <dbReference type="ARBA" id="ARBA00022741"/>
    </source>
</evidence>
<dbReference type="Pfam" id="PF00664">
    <property type="entry name" value="ABC_membrane"/>
    <property type="match status" value="1"/>
</dbReference>
<dbReference type="GO" id="GO:0015421">
    <property type="term" value="F:ABC-type oligopeptide transporter activity"/>
    <property type="evidence" value="ECO:0007669"/>
    <property type="project" value="TreeGrafter"/>
</dbReference>
<organism evidence="12 13">
    <name type="scientific">Candidatus Yanofskybacteria bacterium GW2011_GWA2_44_9</name>
    <dbReference type="NCBI Taxonomy" id="1619025"/>
    <lineage>
        <taxon>Bacteria</taxon>
        <taxon>Candidatus Yanofskyibacteriota</taxon>
    </lineage>
</organism>
<keyword evidence="7 9" id="KW-1133">Transmembrane helix</keyword>
<keyword evidence="8 9" id="KW-0472">Membrane</keyword>
<accession>A0A0G1N9K4</accession>
<evidence type="ECO:0000256" key="8">
    <source>
        <dbReference type="ARBA" id="ARBA00023136"/>
    </source>
</evidence>
<dbReference type="InterPro" id="IPR017871">
    <property type="entry name" value="ABC_transporter-like_CS"/>
</dbReference>
<dbReference type="GO" id="GO:0005524">
    <property type="term" value="F:ATP binding"/>
    <property type="evidence" value="ECO:0007669"/>
    <property type="project" value="UniProtKB-KW"/>
</dbReference>
<dbReference type="SUPFAM" id="SSF52540">
    <property type="entry name" value="P-loop containing nucleoside triphosphate hydrolases"/>
    <property type="match status" value="1"/>
</dbReference>
<keyword evidence="5" id="KW-0547">Nucleotide-binding</keyword>
<comment type="caution">
    <text evidence="12">The sequence shown here is derived from an EMBL/GenBank/DDBJ whole genome shotgun (WGS) entry which is preliminary data.</text>
</comment>
<dbReference type="PANTHER" id="PTHR43394:SF1">
    <property type="entry name" value="ATP-BINDING CASSETTE SUB-FAMILY B MEMBER 10, MITOCHONDRIAL"/>
    <property type="match status" value="1"/>
</dbReference>
<keyword evidence="6" id="KW-0067">ATP-binding</keyword>
<dbReference type="InterPro" id="IPR027417">
    <property type="entry name" value="P-loop_NTPase"/>
</dbReference>
<dbReference type="FunFam" id="3.40.50.300:FF:000221">
    <property type="entry name" value="Multidrug ABC transporter ATP-binding protein"/>
    <property type="match status" value="1"/>
</dbReference>
<evidence type="ECO:0000313" key="13">
    <source>
        <dbReference type="Proteomes" id="UP000034032"/>
    </source>
</evidence>
<keyword evidence="4 9" id="KW-0812">Transmembrane</keyword>
<sequence>MLLLIAVNQGLNLVGPYVQGQIIDKMTQQRSFDEVLILIYWTAGIWLTSLWLTGYLRERHEVKRVDFDIDSRIGDRTMGQVLSLSIGQHNAQHSGLKQSVINRGQHSLNALVFMFIYDIIPTFTRIILMTIAMIWLIRALGLIVLGALLIFLIMTYLTNHASRKKLKISERMWNQESKFRNEILCNVSHVLANAQEDKARTEADAKYGEVVAMAKPIWLKFILFGHEKGTIITLAKVLILGLGAHYVYGGQYSIGTIVIFWAWSNMALDGLWHIGGLHRQIMKMWTSIVRYCEFMNIESDIKIPANPIVLAPVKGLIELKNVSFRYQSRMLVSYDTEDDPAPIEREAGEQSALEDVSLTIQPGEMIAIVGESGSGKTTLAGLLIRANDPTSGQILIDGHDLRSLDLHSYRSQIGIVEQDVPLFDRSIRDNILYGIDQESISASDQDIEKIAQISQINRFTHKLESGFDTLIGERGIKLSGGERQRVGIARALIKNPSILIFDEATSSLDAAVEAEIRDAIREASRGRTTVIIAHRFSTIRYANRIIVMDNGRIVGQGTHKELYASCETYKKLVDHQIAQIDGVQ</sequence>
<dbReference type="Pfam" id="PF00005">
    <property type="entry name" value="ABC_tran"/>
    <property type="match status" value="1"/>
</dbReference>
<dbReference type="InterPro" id="IPR011527">
    <property type="entry name" value="ABC1_TM_dom"/>
</dbReference>
<feature type="domain" description="ABC transmembrane type-1" evidence="11">
    <location>
        <begin position="1"/>
        <end position="283"/>
    </location>
</feature>
<dbReference type="PANTHER" id="PTHR43394">
    <property type="entry name" value="ATP-DEPENDENT PERMEASE MDL1, MITOCHONDRIAL"/>
    <property type="match status" value="1"/>
</dbReference>
<name>A0A0G1N9K4_9BACT</name>
<evidence type="ECO:0000256" key="2">
    <source>
        <dbReference type="ARBA" id="ARBA00022448"/>
    </source>
</evidence>
<dbReference type="SMART" id="SM00382">
    <property type="entry name" value="AAA"/>
    <property type="match status" value="1"/>
</dbReference>
<evidence type="ECO:0000256" key="6">
    <source>
        <dbReference type="ARBA" id="ARBA00022840"/>
    </source>
</evidence>
<dbReference type="Proteomes" id="UP000034032">
    <property type="component" value="Unassembled WGS sequence"/>
</dbReference>
<dbReference type="GO" id="GO:0016887">
    <property type="term" value="F:ATP hydrolysis activity"/>
    <property type="evidence" value="ECO:0007669"/>
    <property type="project" value="InterPro"/>
</dbReference>
<evidence type="ECO:0000256" key="3">
    <source>
        <dbReference type="ARBA" id="ARBA00022475"/>
    </source>
</evidence>
<dbReference type="PROSITE" id="PS50929">
    <property type="entry name" value="ABC_TM1F"/>
    <property type="match status" value="1"/>
</dbReference>
<keyword evidence="3" id="KW-1003">Cell membrane</keyword>
<evidence type="ECO:0000256" key="4">
    <source>
        <dbReference type="ARBA" id="ARBA00022692"/>
    </source>
</evidence>
<comment type="subcellular location">
    <subcellularLocation>
        <location evidence="1">Cell membrane</location>
        <topology evidence="1">Multi-pass membrane protein</topology>
    </subcellularLocation>
</comment>
<keyword evidence="2" id="KW-0813">Transport</keyword>
<evidence type="ECO:0000259" key="11">
    <source>
        <dbReference type="PROSITE" id="PS50929"/>
    </source>
</evidence>
<proteinExistence type="predicted"/>
<gene>
    <name evidence="12" type="ORF">UW79_C0032G0010</name>
</gene>
<protein>
    <submittedName>
        <fullName evidence="12">Xenobiotic-transporting ATPase</fullName>
    </submittedName>
</protein>
<dbReference type="EMBL" id="LCJR01000032">
    <property type="protein sequence ID" value="KKT80889.1"/>
    <property type="molecule type" value="Genomic_DNA"/>
</dbReference>
<dbReference type="InterPro" id="IPR003593">
    <property type="entry name" value="AAA+_ATPase"/>
</dbReference>
<dbReference type="InterPro" id="IPR003439">
    <property type="entry name" value="ABC_transporter-like_ATP-bd"/>
</dbReference>
<evidence type="ECO:0000313" key="12">
    <source>
        <dbReference type="EMBL" id="KKT80889.1"/>
    </source>
</evidence>
<dbReference type="AlphaFoldDB" id="A0A0G1N9K4"/>
<evidence type="ECO:0000256" key="9">
    <source>
        <dbReference type="SAM" id="Phobius"/>
    </source>
</evidence>
<feature type="transmembrane region" description="Helical" evidence="9">
    <location>
        <begin position="35"/>
        <end position="56"/>
    </location>
</feature>
<dbReference type="PATRIC" id="fig|1619025.3.peg.996"/>
<evidence type="ECO:0000259" key="10">
    <source>
        <dbReference type="PROSITE" id="PS50893"/>
    </source>
</evidence>
<dbReference type="GO" id="GO:0005886">
    <property type="term" value="C:plasma membrane"/>
    <property type="evidence" value="ECO:0007669"/>
    <property type="project" value="UniProtKB-SubCell"/>
</dbReference>
<feature type="domain" description="ABC transporter" evidence="10">
    <location>
        <begin position="317"/>
        <end position="575"/>
    </location>
</feature>
<dbReference type="InterPro" id="IPR036640">
    <property type="entry name" value="ABC1_TM_sf"/>
</dbReference>
<dbReference type="SUPFAM" id="SSF90123">
    <property type="entry name" value="ABC transporter transmembrane region"/>
    <property type="match status" value="1"/>
</dbReference>
<evidence type="ECO:0000256" key="7">
    <source>
        <dbReference type="ARBA" id="ARBA00022989"/>
    </source>
</evidence>
<feature type="transmembrane region" description="Helical" evidence="9">
    <location>
        <begin position="108"/>
        <end position="128"/>
    </location>
</feature>
<feature type="transmembrane region" description="Helical" evidence="9">
    <location>
        <begin position="134"/>
        <end position="157"/>
    </location>
</feature>
<dbReference type="InterPro" id="IPR039421">
    <property type="entry name" value="Type_1_exporter"/>
</dbReference>
<dbReference type="Gene3D" id="1.20.1560.10">
    <property type="entry name" value="ABC transporter type 1, transmembrane domain"/>
    <property type="match status" value="1"/>
</dbReference>
<dbReference type="PROSITE" id="PS50893">
    <property type="entry name" value="ABC_TRANSPORTER_2"/>
    <property type="match status" value="1"/>
</dbReference>
<dbReference type="Gene3D" id="3.40.50.300">
    <property type="entry name" value="P-loop containing nucleotide triphosphate hydrolases"/>
    <property type="match status" value="1"/>
</dbReference>